<dbReference type="InterPro" id="IPR009722">
    <property type="entry name" value="YjiK/CarP"/>
</dbReference>
<sequence>MRRHLRLIFAFIVLVALLVLGAAGHEFRLFERGWFNLKTWWQPAEQSIGLDHYQVAIEAQPIVGLDDDISALTYDPDRKSLFTVTNARSELIELSLDGRILRRVPLTGFGDPEAVEYVGPNSYVITDERQQRLIRVRLDDDTLFLDANDAEQLSLGIGLNGNKGFEGLAYDSAGKRLFVAKERDPMMIYEVHGFPHDNPDKPYAVHVVQDRKRDRRLFVRDLSSLQFDERSGHLLALSDESRLVLELDVKGKPLSTLSLRKGFQGLKQTVPQAEGIAMDDAGTIYLVSEPNLFYVFKQPAD</sequence>
<reference evidence="4" key="3">
    <citation type="journal article" date="2023" name="mSystems">
        <title>Charting the Lipopeptidome of Nonpathogenic Pseudomonas.</title>
        <authorList>
            <person name="Cesa-Luna C."/>
            <person name="Geudens N."/>
            <person name="Girard L."/>
            <person name="De Roo V."/>
            <person name="Maklad H.R."/>
            <person name="Martins J.C."/>
            <person name="Hofte M."/>
            <person name="De Mot R."/>
        </authorList>
    </citation>
    <scope>NUCLEOTIDE SEQUENCE</scope>
    <source>
        <strain evidence="4">COR51</strain>
    </source>
</reference>
<evidence type="ECO:0000313" key="4">
    <source>
        <dbReference type="EMBL" id="MCU7237491.1"/>
    </source>
</evidence>
<dbReference type="CDD" id="cd09971">
    <property type="entry name" value="SdiA-regulated"/>
    <property type="match status" value="1"/>
</dbReference>
<dbReference type="SUPFAM" id="SSF50956">
    <property type="entry name" value="Thermostable phytase (3-phytase)"/>
    <property type="match status" value="1"/>
</dbReference>
<gene>
    <name evidence="4" type="ORF">OC929_05460</name>
</gene>
<dbReference type="Pfam" id="PF06977">
    <property type="entry name" value="SdiA-regulated"/>
    <property type="match status" value="1"/>
</dbReference>
<keyword evidence="2" id="KW-1003">Cell membrane</keyword>
<proteinExistence type="predicted"/>
<evidence type="ECO:0000256" key="2">
    <source>
        <dbReference type="ARBA" id="ARBA00022475"/>
    </source>
</evidence>
<dbReference type="RefSeq" id="WP_262950715.1">
    <property type="nucleotide sequence ID" value="NZ_JAOSLA010000005.1"/>
</dbReference>
<comment type="caution">
    <text evidence="4">The sequence shown here is derived from an EMBL/GenBank/DDBJ whole genome shotgun (WGS) entry which is preliminary data.</text>
</comment>
<protein>
    <submittedName>
        <fullName evidence="4">SdiA-regulated domain-containing protein</fullName>
    </submittedName>
</protein>
<accession>A0ABT2V723</accession>
<evidence type="ECO:0000313" key="5">
    <source>
        <dbReference type="Proteomes" id="UP001139994"/>
    </source>
</evidence>
<reference evidence="4" key="2">
    <citation type="submission" date="2022-09" db="EMBL/GenBank/DDBJ databases">
        <authorList>
            <person name="Cesa-Luna C."/>
            <person name="Girard L."/>
            <person name="Lood C."/>
            <person name="Hofte M."/>
            <person name="De Mot R."/>
        </authorList>
    </citation>
    <scope>NUCLEOTIDE SEQUENCE</scope>
    <source>
        <strain evidence="4">COR51</strain>
    </source>
</reference>
<dbReference type="Proteomes" id="UP001139994">
    <property type="component" value="Unassembled WGS sequence"/>
</dbReference>
<reference evidence="4" key="1">
    <citation type="journal article" date="2022" name="Microbiol. Spectr.">
        <title>An Nuclear Magnetic Resonance Fingerprint Matching Approach for the Identification and Structural Re-Evaluation of Pseudomonas Lipopeptides.</title>
        <authorList>
            <person name="De Roo V."/>
            <person name="Verleysen Y."/>
            <person name="Kovacs B."/>
            <person name="De Vleeschouwer M."/>
            <person name="Muangkaew P."/>
            <person name="Girard L."/>
            <person name="Hofte M."/>
            <person name="De Mot R."/>
            <person name="Madder A."/>
            <person name="Geudens N."/>
            <person name="Martins J.C."/>
        </authorList>
    </citation>
    <scope>NUCLEOTIDE SEQUENCE</scope>
    <source>
        <strain evidence="4">COR51</strain>
    </source>
</reference>
<organism evidence="4 5">
    <name type="scientific">Pseudomonas peradeniyensis</name>
    <dbReference type="NCBI Taxonomy" id="2745488"/>
    <lineage>
        <taxon>Bacteria</taxon>
        <taxon>Pseudomonadati</taxon>
        <taxon>Pseudomonadota</taxon>
        <taxon>Gammaproteobacteria</taxon>
        <taxon>Pseudomonadales</taxon>
        <taxon>Pseudomonadaceae</taxon>
        <taxon>Pseudomonas</taxon>
    </lineage>
</organism>
<comment type="subcellular location">
    <subcellularLocation>
        <location evidence="1">Cell membrane</location>
    </subcellularLocation>
</comment>
<keyword evidence="3" id="KW-0472">Membrane</keyword>
<name>A0ABT2V723_9PSED</name>
<evidence type="ECO:0000256" key="3">
    <source>
        <dbReference type="ARBA" id="ARBA00023136"/>
    </source>
</evidence>
<evidence type="ECO:0000256" key="1">
    <source>
        <dbReference type="ARBA" id="ARBA00004236"/>
    </source>
</evidence>
<keyword evidence="5" id="KW-1185">Reference proteome</keyword>
<dbReference type="EMBL" id="JAOSLA010000005">
    <property type="protein sequence ID" value="MCU7237491.1"/>
    <property type="molecule type" value="Genomic_DNA"/>
</dbReference>